<evidence type="ECO:0000313" key="6">
    <source>
        <dbReference type="Proteomes" id="UP001199916"/>
    </source>
</evidence>
<protein>
    <submittedName>
        <fullName evidence="5">ABC transporter ATP-binding protein</fullName>
    </submittedName>
</protein>
<name>A0ABS8YLP0_9BACL</name>
<dbReference type="GO" id="GO:0005524">
    <property type="term" value="F:ATP binding"/>
    <property type="evidence" value="ECO:0007669"/>
    <property type="project" value="UniProtKB-KW"/>
</dbReference>
<gene>
    <name evidence="5" type="ORF">LQV63_26045</name>
</gene>
<dbReference type="PROSITE" id="PS00211">
    <property type="entry name" value="ABC_TRANSPORTER_1"/>
    <property type="match status" value="1"/>
</dbReference>
<dbReference type="SUPFAM" id="SSF52540">
    <property type="entry name" value="P-loop containing nucleoside triphosphate hydrolases"/>
    <property type="match status" value="1"/>
</dbReference>
<evidence type="ECO:0000313" key="5">
    <source>
        <dbReference type="EMBL" id="MCE5172736.1"/>
    </source>
</evidence>
<evidence type="ECO:0000259" key="4">
    <source>
        <dbReference type="PROSITE" id="PS50893"/>
    </source>
</evidence>
<dbReference type="RefSeq" id="WP_233698812.1">
    <property type="nucleotide sequence ID" value="NZ_JAJNBZ010000033.1"/>
</dbReference>
<sequence length="290" mass="32316">MRLEVEHLYVTLAGTDIVKDISLQVDNGQFVGIIGPNGCGKSTLLKSIYKVIKPKQGSVFLEERDVLKSNPKSISKKMGVVGQFNDLSFDFTVHEMVMMGRTPHKHAMESDNKEDYEIVHTALEKVDLLSYADRSYLTLSGGEKQRVILARAIAQQPKFLILDEPTNHLDIKYQLQILSIVKALKVGTLAALHDLSLAATYCDILYVVKDGKVVASGIPNEVLTKELIKRVYEIDCEIYANPVTGGMAIAYIPTDTAVRQSNERSKRSTFQHREGCKNSKKEERSVGETT</sequence>
<keyword evidence="1" id="KW-0547">Nucleotide-binding</keyword>
<feature type="region of interest" description="Disordered" evidence="3">
    <location>
        <begin position="260"/>
        <end position="290"/>
    </location>
</feature>
<dbReference type="Proteomes" id="UP001199916">
    <property type="component" value="Unassembled WGS sequence"/>
</dbReference>
<dbReference type="PROSITE" id="PS50893">
    <property type="entry name" value="ABC_TRANSPORTER_2"/>
    <property type="match status" value="1"/>
</dbReference>
<dbReference type="Gene3D" id="3.40.50.300">
    <property type="entry name" value="P-loop containing nucleotide triphosphate hydrolases"/>
    <property type="match status" value="1"/>
</dbReference>
<feature type="domain" description="ABC transporter" evidence="4">
    <location>
        <begin position="3"/>
        <end position="235"/>
    </location>
</feature>
<reference evidence="5 6" key="1">
    <citation type="submission" date="2021-11" db="EMBL/GenBank/DDBJ databases">
        <title>Draft genome sequence of Paenibacillus profundus YoMME, a new Gram-positive bacteria with exoelectrogenic properties.</title>
        <authorList>
            <person name="Hubenova Y."/>
            <person name="Hubenova E."/>
            <person name="Manasiev Y."/>
            <person name="Peykov S."/>
            <person name="Mitov M."/>
        </authorList>
    </citation>
    <scope>NUCLEOTIDE SEQUENCE [LARGE SCALE GENOMIC DNA]</scope>
    <source>
        <strain evidence="5 6">YoMME</strain>
    </source>
</reference>
<dbReference type="SMART" id="SM00382">
    <property type="entry name" value="AAA"/>
    <property type="match status" value="1"/>
</dbReference>
<accession>A0ABS8YLP0</accession>
<evidence type="ECO:0000256" key="3">
    <source>
        <dbReference type="SAM" id="MobiDB-lite"/>
    </source>
</evidence>
<dbReference type="PANTHER" id="PTHR42794">
    <property type="entry name" value="HEMIN IMPORT ATP-BINDING PROTEIN HMUV"/>
    <property type="match status" value="1"/>
</dbReference>
<keyword evidence="2 5" id="KW-0067">ATP-binding</keyword>
<organism evidence="5 6">
    <name type="scientific">Paenibacillus profundus</name>
    <dbReference type="NCBI Taxonomy" id="1173085"/>
    <lineage>
        <taxon>Bacteria</taxon>
        <taxon>Bacillati</taxon>
        <taxon>Bacillota</taxon>
        <taxon>Bacilli</taxon>
        <taxon>Bacillales</taxon>
        <taxon>Paenibacillaceae</taxon>
        <taxon>Paenibacillus</taxon>
    </lineage>
</organism>
<comment type="caution">
    <text evidence="5">The sequence shown here is derived from an EMBL/GenBank/DDBJ whole genome shotgun (WGS) entry which is preliminary data.</text>
</comment>
<keyword evidence="6" id="KW-1185">Reference proteome</keyword>
<dbReference type="CDD" id="cd03214">
    <property type="entry name" value="ABC_Iron-Siderophores_B12_Hemin"/>
    <property type="match status" value="1"/>
</dbReference>
<dbReference type="InterPro" id="IPR003593">
    <property type="entry name" value="AAA+_ATPase"/>
</dbReference>
<dbReference type="EMBL" id="JAJNBZ010000033">
    <property type="protein sequence ID" value="MCE5172736.1"/>
    <property type="molecule type" value="Genomic_DNA"/>
</dbReference>
<feature type="compositionally biased region" description="Basic and acidic residues" evidence="3">
    <location>
        <begin position="261"/>
        <end position="290"/>
    </location>
</feature>
<dbReference type="Pfam" id="PF00005">
    <property type="entry name" value="ABC_tran"/>
    <property type="match status" value="1"/>
</dbReference>
<dbReference type="InterPro" id="IPR027417">
    <property type="entry name" value="P-loop_NTPase"/>
</dbReference>
<proteinExistence type="predicted"/>
<evidence type="ECO:0000256" key="1">
    <source>
        <dbReference type="ARBA" id="ARBA00022741"/>
    </source>
</evidence>
<evidence type="ECO:0000256" key="2">
    <source>
        <dbReference type="ARBA" id="ARBA00022840"/>
    </source>
</evidence>
<dbReference type="InterPro" id="IPR017871">
    <property type="entry name" value="ABC_transporter-like_CS"/>
</dbReference>
<dbReference type="PANTHER" id="PTHR42794:SF2">
    <property type="entry name" value="ABC TRANSPORTER ATP-BINDING PROTEIN"/>
    <property type="match status" value="1"/>
</dbReference>
<dbReference type="InterPro" id="IPR003439">
    <property type="entry name" value="ABC_transporter-like_ATP-bd"/>
</dbReference>